<accession>A0A5M9ZKR0</accession>
<dbReference type="RefSeq" id="WP_150379348.1">
    <property type="nucleotide sequence ID" value="NZ_RZUH01000004.1"/>
</dbReference>
<evidence type="ECO:0000313" key="1">
    <source>
        <dbReference type="EMBL" id="KAA8828181.1"/>
    </source>
</evidence>
<reference evidence="1 2" key="1">
    <citation type="journal article" date="2019" name="Syst. Appl. Microbiol.">
        <title>Characterization of Bifidobacterium species in feaces of the Egyptian fruit bat: Description of B. vespertilionis sp. nov. and B. rousetti sp. nov.</title>
        <authorList>
            <person name="Modesto M."/>
            <person name="Satti M."/>
            <person name="Watanabe K."/>
            <person name="Puglisi E."/>
            <person name="Morelli L."/>
            <person name="Huang C.-H."/>
            <person name="Liou J.-S."/>
            <person name="Miyashita M."/>
            <person name="Tamura T."/>
            <person name="Saito S."/>
            <person name="Mori K."/>
            <person name="Huang L."/>
            <person name="Sciavilla P."/>
            <person name="Sandri C."/>
            <person name="Spiezio C."/>
            <person name="Vitali F."/>
            <person name="Cavalieri D."/>
            <person name="Perpetuini G."/>
            <person name="Tofalo R."/>
            <person name="Bonetti A."/>
            <person name="Arita M."/>
            <person name="Mattarelli P."/>
        </authorList>
    </citation>
    <scope>NUCLEOTIDE SEQUENCE [LARGE SCALE GENOMIC DNA]</scope>
    <source>
        <strain evidence="1 2">RST17</strain>
    </source>
</reference>
<sequence>MSPKTPTLAAVAAEYLKAHHVERQSQALRGDRPVELTVIQNKWAARAGREPLDVDHAPEAVIRAVETTREGRRLFARARESAHVVVYPLREAIR</sequence>
<evidence type="ECO:0000313" key="2">
    <source>
        <dbReference type="Proteomes" id="UP000410049"/>
    </source>
</evidence>
<comment type="caution">
    <text evidence="1">The sequence shown here is derived from an EMBL/GenBank/DDBJ whole genome shotgun (WGS) entry which is preliminary data.</text>
</comment>
<proteinExistence type="predicted"/>
<dbReference type="EMBL" id="RZUH01000004">
    <property type="protein sequence ID" value="KAA8828181.1"/>
    <property type="molecule type" value="Genomic_DNA"/>
</dbReference>
<protein>
    <submittedName>
        <fullName evidence="1">Uncharacterized protein</fullName>
    </submittedName>
</protein>
<gene>
    <name evidence="1" type="ORF">EMO91_07000</name>
</gene>
<dbReference type="Proteomes" id="UP000410049">
    <property type="component" value="Unassembled WGS sequence"/>
</dbReference>
<organism evidence="1 2">
    <name type="scientific">Bifidobacterium myosotis</name>
    <dbReference type="NCBI Taxonomy" id="1630166"/>
    <lineage>
        <taxon>Bacteria</taxon>
        <taxon>Bacillati</taxon>
        <taxon>Actinomycetota</taxon>
        <taxon>Actinomycetes</taxon>
        <taxon>Bifidobacteriales</taxon>
        <taxon>Bifidobacteriaceae</taxon>
        <taxon>Bifidobacterium</taxon>
    </lineage>
</organism>
<dbReference type="AlphaFoldDB" id="A0A5M9ZKR0"/>
<name>A0A5M9ZKR0_9BIFI</name>